<accession>A0A6G3SLW4</accession>
<dbReference type="AlphaFoldDB" id="A0A6G3SLW4"/>
<protein>
    <submittedName>
        <fullName evidence="1">Uncharacterized protein</fullName>
    </submittedName>
</protein>
<reference evidence="1" key="1">
    <citation type="submission" date="2020-01" db="EMBL/GenBank/DDBJ databases">
        <title>Insect and environment-associated Actinomycetes.</title>
        <authorList>
            <person name="Currrie C."/>
            <person name="Chevrette M."/>
            <person name="Carlson C."/>
            <person name="Stubbendieck R."/>
            <person name="Wendt-Pienkowski E."/>
        </authorList>
    </citation>
    <scope>NUCLEOTIDE SEQUENCE</scope>
    <source>
        <strain evidence="1">SID505</strain>
    </source>
</reference>
<organism evidence="1">
    <name type="scientific">Streptomyces anulatus</name>
    <name type="common">Streptomyces chrysomallus</name>
    <dbReference type="NCBI Taxonomy" id="1892"/>
    <lineage>
        <taxon>Bacteria</taxon>
        <taxon>Bacillati</taxon>
        <taxon>Actinomycetota</taxon>
        <taxon>Actinomycetes</taxon>
        <taxon>Kitasatosporales</taxon>
        <taxon>Streptomycetaceae</taxon>
        <taxon>Streptomyces</taxon>
    </lineage>
</organism>
<gene>
    <name evidence="1" type="ORF">G3I43_07415</name>
</gene>
<sequence>MATADLPSETEPETDFAEFAMALAGRGPAIWAPNGVINTGWLTGGQHQRLAPSAEGGAVPRPTRQGPVRAKHVQAARRRFVPPPGFEEALAVRESGIVVLVGEAGTGRETHALNLLAHGDEAPVLVQVDGTANLSRWSPRAQGVDGYLVTEPADPFALRAWDLARLEGLLTEAGARLVIVLMEAPGLVGALEDHLGVPVVRHRPPDPRKVFTTHLADGCPDEAVRARLLRALEPGDLDELLP</sequence>
<comment type="caution">
    <text evidence="1">The sequence shown here is derived from an EMBL/GenBank/DDBJ whole genome shotgun (WGS) entry which is preliminary data.</text>
</comment>
<name>A0A6G3SLW4_STRAQ</name>
<feature type="non-terminal residue" evidence="1">
    <location>
        <position position="242"/>
    </location>
</feature>
<proteinExistence type="predicted"/>
<evidence type="ECO:0000313" key="1">
    <source>
        <dbReference type="EMBL" id="NEB84007.1"/>
    </source>
</evidence>
<dbReference type="EMBL" id="JAAGMK010000182">
    <property type="protein sequence ID" value="NEB84007.1"/>
    <property type="molecule type" value="Genomic_DNA"/>
</dbReference>